<sequence length="91" mass="10150">MSINQRLMSRTTRSLLPSTTSSLKPRVVEGATESLGLLREKKTAAANRHIISQRSLPSMHPGEEVRVQAGPRKWVGGKIEEMVNPSHYQGW</sequence>
<accession>A0AAV6TLP2</accession>
<dbReference type="EMBL" id="JAFNEN010002596">
    <property type="protein sequence ID" value="KAG8172548.1"/>
    <property type="molecule type" value="Genomic_DNA"/>
</dbReference>
<keyword evidence="3" id="KW-1185">Reference proteome</keyword>
<comment type="caution">
    <text evidence="2">The sequence shown here is derived from an EMBL/GenBank/DDBJ whole genome shotgun (WGS) entry which is preliminary data.</text>
</comment>
<dbReference type="Proteomes" id="UP000827092">
    <property type="component" value="Unassembled WGS sequence"/>
</dbReference>
<name>A0AAV6TLP2_9ARAC</name>
<feature type="region of interest" description="Disordered" evidence="1">
    <location>
        <begin position="1"/>
        <end position="21"/>
    </location>
</feature>
<reference evidence="2 3" key="1">
    <citation type="journal article" date="2022" name="Nat. Ecol. Evol.">
        <title>A masculinizing supergene underlies an exaggerated male reproductive morph in a spider.</title>
        <authorList>
            <person name="Hendrickx F."/>
            <person name="De Corte Z."/>
            <person name="Sonet G."/>
            <person name="Van Belleghem S.M."/>
            <person name="Kostlbacher S."/>
            <person name="Vangestel C."/>
        </authorList>
    </citation>
    <scope>NUCLEOTIDE SEQUENCE [LARGE SCALE GENOMIC DNA]</scope>
    <source>
        <strain evidence="2">W744_W776</strain>
    </source>
</reference>
<evidence type="ECO:0000313" key="3">
    <source>
        <dbReference type="Proteomes" id="UP000827092"/>
    </source>
</evidence>
<proteinExistence type="predicted"/>
<organism evidence="2 3">
    <name type="scientific">Oedothorax gibbosus</name>
    <dbReference type="NCBI Taxonomy" id="931172"/>
    <lineage>
        <taxon>Eukaryota</taxon>
        <taxon>Metazoa</taxon>
        <taxon>Ecdysozoa</taxon>
        <taxon>Arthropoda</taxon>
        <taxon>Chelicerata</taxon>
        <taxon>Arachnida</taxon>
        <taxon>Araneae</taxon>
        <taxon>Araneomorphae</taxon>
        <taxon>Entelegynae</taxon>
        <taxon>Araneoidea</taxon>
        <taxon>Linyphiidae</taxon>
        <taxon>Erigoninae</taxon>
        <taxon>Oedothorax</taxon>
    </lineage>
</organism>
<evidence type="ECO:0000313" key="2">
    <source>
        <dbReference type="EMBL" id="KAG8172548.1"/>
    </source>
</evidence>
<dbReference type="AlphaFoldDB" id="A0AAV6TLP2"/>
<gene>
    <name evidence="2" type="ORF">JTE90_023768</name>
</gene>
<protein>
    <submittedName>
        <fullName evidence="2">Uncharacterized protein</fullName>
    </submittedName>
</protein>
<evidence type="ECO:0000256" key="1">
    <source>
        <dbReference type="SAM" id="MobiDB-lite"/>
    </source>
</evidence>